<evidence type="ECO:0000256" key="10">
    <source>
        <dbReference type="SAM" id="MobiDB-lite"/>
    </source>
</evidence>
<proteinExistence type="predicted"/>
<feature type="transmembrane region" description="Helical" evidence="11">
    <location>
        <begin position="83"/>
        <end position="102"/>
    </location>
</feature>
<keyword evidence="14" id="KW-1185">Reference proteome</keyword>
<protein>
    <submittedName>
        <fullName evidence="13">Putative na+/h+ exchange protein</fullName>
    </submittedName>
</protein>
<organism evidence="13 14">
    <name type="scientific">Xanthomonas albilineans (strain GPE PC73 / CFBP 7063)</name>
    <dbReference type="NCBI Taxonomy" id="380358"/>
    <lineage>
        <taxon>Bacteria</taxon>
        <taxon>Pseudomonadati</taxon>
        <taxon>Pseudomonadota</taxon>
        <taxon>Gammaproteobacteria</taxon>
        <taxon>Lysobacterales</taxon>
        <taxon>Lysobacteraceae</taxon>
        <taxon>Xanthomonas</taxon>
    </lineage>
</organism>
<evidence type="ECO:0000259" key="12">
    <source>
        <dbReference type="Pfam" id="PF00999"/>
    </source>
</evidence>
<feature type="transmembrane region" description="Helical" evidence="11">
    <location>
        <begin position="345"/>
        <end position="368"/>
    </location>
</feature>
<feature type="transmembrane region" description="Helical" evidence="11">
    <location>
        <begin position="282"/>
        <end position="305"/>
    </location>
</feature>
<feature type="transmembrane region" description="Helical" evidence="11">
    <location>
        <begin position="171"/>
        <end position="190"/>
    </location>
</feature>
<feature type="transmembrane region" description="Helical" evidence="11">
    <location>
        <begin position="6"/>
        <end position="21"/>
    </location>
</feature>
<feature type="region of interest" description="Disordered" evidence="10">
    <location>
        <begin position="388"/>
        <end position="423"/>
    </location>
</feature>
<feature type="transmembrane region" description="Helical" evidence="11">
    <location>
        <begin position="108"/>
        <end position="128"/>
    </location>
</feature>
<evidence type="ECO:0000256" key="6">
    <source>
        <dbReference type="ARBA" id="ARBA00023053"/>
    </source>
</evidence>
<evidence type="ECO:0000256" key="1">
    <source>
        <dbReference type="ARBA" id="ARBA00004141"/>
    </source>
</evidence>
<dbReference type="GO" id="GO:0015297">
    <property type="term" value="F:antiporter activity"/>
    <property type="evidence" value="ECO:0007669"/>
    <property type="project" value="UniProtKB-KW"/>
</dbReference>
<evidence type="ECO:0000313" key="14">
    <source>
        <dbReference type="Proteomes" id="UP000001890"/>
    </source>
</evidence>
<keyword evidence="5 11" id="KW-1133">Transmembrane helix</keyword>
<name>D2UF44_XANAP</name>
<feature type="transmembrane region" description="Helical" evidence="11">
    <location>
        <begin position="148"/>
        <end position="165"/>
    </location>
</feature>
<keyword evidence="2" id="KW-0813">Transport</keyword>
<dbReference type="InterPro" id="IPR006153">
    <property type="entry name" value="Cation/H_exchanger_TM"/>
</dbReference>
<dbReference type="PANTHER" id="PTHR43562">
    <property type="entry name" value="NAPA-TYPE SODIUM/HYDROGEN ANTIPORTER"/>
    <property type="match status" value="1"/>
</dbReference>
<keyword evidence="9" id="KW-0739">Sodium transport</keyword>
<dbReference type="RefSeq" id="WP_012916911.1">
    <property type="nucleotide sequence ID" value="NC_013722.1"/>
</dbReference>
<comment type="subcellular location">
    <subcellularLocation>
        <location evidence="1">Membrane</location>
        <topology evidence="1">Multi-pass membrane protein</topology>
    </subcellularLocation>
</comment>
<feature type="transmembrane region" description="Helical" evidence="11">
    <location>
        <begin position="252"/>
        <end position="270"/>
    </location>
</feature>
<dbReference type="OrthoDB" id="5289400at2"/>
<dbReference type="eggNOG" id="COG0475">
    <property type="taxonomic scope" value="Bacteria"/>
</dbReference>
<evidence type="ECO:0000256" key="11">
    <source>
        <dbReference type="SAM" id="Phobius"/>
    </source>
</evidence>
<feature type="transmembrane region" description="Helical" evidence="11">
    <location>
        <begin position="224"/>
        <end position="240"/>
    </location>
</feature>
<dbReference type="STRING" id="380358.XALC_2437"/>
<evidence type="ECO:0000256" key="8">
    <source>
        <dbReference type="ARBA" id="ARBA00023136"/>
    </source>
</evidence>
<evidence type="ECO:0000256" key="3">
    <source>
        <dbReference type="ARBA" id="ARBA00022449"/>
    </source>
</evidence>
<feature type="transmembrane region" description="Helical" evidence="11">
    <location>
        <begin position="317"/>
        <end position="339"/>
    </location>
</feature>
<reference evidence="13 14" key="1">
    <citation type="journal article" date="2009" name="BMC Genomics">
        <title>The complete genome sequence of Xanthomonas albilineans provides new insights into the reductive genome evolution of the xylem-limited Xanthomonadaceae.</title>
        <authorList>
            <person name="Pieretti I."/>
            <person name="Royer M."/>
            <person name="Barbe V."/>
            <person name="Carrere S."/>
            <person name="Koebnik R."/>
            <person name="Cociancich S."/>
            <person name="Couloux A."/>
            <person name="Darrasse A."/>
            <person name="Gouzy J."/>
            <person name="Jacques M.A."/>
            <person name="Lauber E."/>
            <person name="Manceau C."/>
            <person name="Mangenot S."/>
            <person name="Poussier S."/>
            <person name="Segurens B."/>
            <person name="Szurek B."/>
            <person name="Verdier V."/>
            <person name="Arlat M."/>
            <person name="Rott P."/>
        </authorList>
    </citation>
    <scope>NUCLEOTIDE SEQUENCE [LARGE SCALE GENOMIC DNA]</scope>
    <source>
        <strain evidence="14">GPE PC73 / CFBP 7063</strain>
    </source>
</reference>
<gene>
    <name evidence="13" type="ordered locus">XALc_2437</name>
</gene>
<dbReference type="GO" id="GO:0006814">
    <property type="term" value="P:sodium ion transport"/>
    <property type="evidence" value="ECO:0007669"/>
    <property type="project" value="UniProtKB-KW"/>
</dbReference>
<feature type="domain" description="Cation/H+ exchanger transmembrane" evidence="12">
    <location>
        <begin position="12"/>
        <end position="367"/>
    </location>
</feature>
<dbReference type="GO" id="GO:1902600">
    <property type="term" value="P:proton transmembrane transport"/>
    <property type="evidence" value="ECO:0007669"/>
    <property type="project" value="InterPro"/>
</dbReference>
<keyword evidence="3" id="KW-0050">Antiport</keyword>
<evidence type="ECO:0000256" key="7">
    <source>
        <dbReference type="ARBA" id="ARBA00023065"/>
    </source>
</evidence>
<sequence length="423" mass="45074">MSHELIYLLLIFALLVIPRALQRFAMPAPLSCLLFGIVAMLAMGAKAHDQVVSLLATLGISSLFLFAGLEVELKALRRGLWPLLLHLLVRGGTLFGTGWLAWRYAGLPWQAAGLLALALLTPSTGFIIDSLGRLGLDEEERFWVTSKAIAGELLALAALFAILQASDPWRMGLSSLALAAMLIGLPLLFVGLGRWVAPQAPGSEFSLLVMVGLIAAYITYSLGVYYLVGAFIAGLVARLLRQRMPLLASDENLHAVRLFASFFVPFYFFNAGTKVPSGALSLHALGLGLALTACVLPLRIGMVWLQRRMLFGEDARSSLRVSLALAPTLIFTLVLAGILRDRFVIAEALFGALLLYAALSTLLPALLLRMPFDVTLVEATPAPAAPGHVNVAPAPGQTQSVTPAAPSTIAAATPLATPESPPR</sequence>
<dbReference type="PANTHER" id="PTHR43562:SF3">
    <property type="entry name" value="SODIUM ION_PROTON EXCHANGER (EUROFUNG)"/>
    <property type="match status" value="1"/>
</dbReference>
<keyword evidence="7" id="KW-0406">Ion transport</keyword>
<dbReference type="Gene3D" id="1.20.1530.20">
    <property type="match status" value="1"/>
</dbReference>
<dbReference type="InterPro" id="IPR038770">
    <property type="entry name" value="Na+/solute_symporter_sf"/>
</dbReference>
<keyword evidence="8 11" id="KW-0472">Membrane</keyword>
<dbReference type="Proteomes" id="UP000001890">
    <property type="component" value="Chromosome"/>
</dbReference>
<evidence type="ECO:0000256" key="4">
    <source>
        <dbReference type="ARBA" id="ARBA00022692"/>
    </source>
</evidence>
<dbReference type="Pfam" id="PF00999">
    <property type="entry name" value="Na_H_Exchanger"/>
    <property type="match status" value="1"/>
</dbReference>
<dbReference type="PATRIC" id="fig|29447.3.peg.2389"/>
<feature type="transmembrane region" description="Helical" evidence="11">
    <location>
        <begin position="28"/>
        <end position="45"/>
    </location>
</feature>
<evidence type="ECO:0000313" key="13">
    <source>
        <dbReference type="EMBL" id="CBA16916.1"/>
    </source>
</evidence>
<feature type="transmembrane region" description="Helical" evidence="11">
    <location>
        <begin position="51"/>
        <end position="71"/>
    </location>
</feature>
<evidence type="ECO:0000256" key="9">
    <source>
        <dbReference type="ARBA" id="ARBA00023201"/>
    </source>
</evidence>
<dbReference type="KEGG" id="xal:XALC_2437"/>
<dbReference type="AlphaFoldDB" id="D2UF44"/>
<evidence type="ECO:0000256" key="2">
    <source>
        <dbReference type="ARBA" id="ARBA00022448"/>
    </source>
</evidence>
<keyword evidence="4 11" id="KW-0812">Transmembrane</keyword>
<dbReference type="GeneID" id="57877741"/>
<feature type="compositionally biased region" description="Low complexity" evidence="10">
    <location>
        <begin position="402"/>
        <end position="423"/>
    </location>
</feature>
<keyword evidence="6" id="KW-0915">Sodium</keyword>
<dbReference type="EMBL" id="FP565176">
    <property type="protein sequence ID" value="CBA16916.1"/>
    <property type="molecule type" value="Genomic_DNA"/>
</dbReference>
<dbReference type="GO" id="GO:0016020">
    <property type="term" value="C:membrane"/>
    <property type="evidence" value="ECO:0007669"/>
    <property type="project" value="UniProtKB-SubCell"/>
</dbReference>
<accession>D2UF44</accession>
<evidence type="ECO:0000256" key="5">
    <source>
        <dbReference type="ARBA" id="ARBA00022989"/>
    </source>
</evidence>